<dbReference type="InterPro" id="IPR016024">
    <property type="entry name" value="ARM-type_fold"/>
</dbReference>
<dbReference type="InterPro" id="IPR024395">
    <property type="entry name" value="CLASP_N_dom"/>
</dbReference>
<dbReference type="FunFam" id="1.25.10.10:FF:000050">
    <property type="entry name" value="Cytoskeleton-associated protein 5 isoform X1"/>
    <property type="match status" value="1"/>
</dbReference>
<keyword evidence="11" id="KW-0995">Kinetochore</keyword>
<keyword evidence="12" id="KW-0206">Cytoskeleton</keyword>
<protein>
    <recommendedName>
        <fullName evidence="18">TOG domain-containing protein</fullName>
    </recommendedName>
</protein>
<comment type="similarity">
    <text evidence="15">Belongs to the TOG/XMAP215 family.</text>
</comment>
<keyword evidence="9" id="KW-0677">Repeat</keyword>
<dbReference type="InterPro" id="IPR048491">
    <property type="entry name" value="XMAP215_CLASP_TOG"/>
</dbReference>
<feature type="region of interest" description="Disordered" evidence="17">
    <location>
        <begin position="526"/>
        <end position="587"/>
    </location>
</feature>
<feature type="domain" description="TOG" evidence="18">
    <location>
        <begin position="295"/>
        <end position="529"/>
    </location>
</feature>
<feature type="compositionally biased region" description="Low complexity" evidence="17">
    <location>
        <begin position="275"/>
        <end position="284"/>
    </location>
</feature>
<proteinExistence type="inferred from homology"/>
<evidence type="ECO:0000256" key="14">
    <source>
        <dbReference type="ARBA" id="ARBA00023328"/>
    </source>
</evidence>
<evidence type="ECO:0000256" key="15">
    <source>
        <dbReference type="ARBA" id="ARBA00025722"/>
    </source>
</evidence>
<dbReference type="GO" id="GO:0044732">
    <property type="term" value="C:mitotic spindle pole body"/>
    <property type="evidence" value="ECO:0007669"/>
    <property type="project" value="UniProtKB-ARBA"/>
</dbReference>
<dbReference type="Pfam" id="PF12348">
    <property type="entry name" value="CLASP_N"/>
    <property type="match status" value="1"/>
</dbReference>
<dbReference type="GO" id="GO:1990498">
    <property type="term" value="C:mitotic spindle microtubule"/>
    <property type="evidence" value="ECO:0007669"/>
    <property type="project" value="UniProtKB-ARBA"/>
</dbReference>
<keyword evidence="8" id="KW-0493">Microtubule</keyword>
<feature type="repeat" description="HEAT" evidence="16">
    <location>
        <begin position="1432"/>
        <end position="1468"/>
    </location>
</feature>
<evidence type="ECO:0000259" key="18">
    <source>
        <dbReference type="SMART" id="SM01349"/>
    </source>
</evidence>
<evidence type="ECO:0000256" key="10">
    <source>
        <dbReference type="ARBA" id="ARBA00022776"/>
    </source>
</evidence>
<evidence type="ECO:0000256" key="2">
    <source>
        <dbReference type="ARBA" id="ARBA00004629"/>
    </source>
</evidence>
<accession>A0A9Q3GYP1</accession>
<feature type="compositionally biased region" description="Polar residues" evidence="17">
    <location>
        <begin position="1579"/>
        <end position="1589"/>
    </location>
</feature>
<dbReference type="GO" id="GO:0051315">
    <property type="term" value="P:attachment of mitotic spindle microtubules to kinetochore"/>
    <property type="evidence" value="ECO:0007669"/>
    <property type="project" value="UniProtKB-ARBA"/>
</dbReference>
<dbReference type="GO" id="GO:0061863">
    <property type="term" value="F:microtubule plus end polymerase"/>
    <property type="evidence" value="ECO:0007669"/>
    <property type="project" value="InterPro"/>
</dbReference>
<dbReference type="GO" id="GO:0051010">
    <property type="term" value="F:microtubule plus-end binding"/>
    <property type="evidence" value="ECO:0007669"/>
    <property type="project" value="InterPro"/>
</dbReference>
<dbReference type="GO" id="GO:0099070">
    <property type="term" value="C:static microtubule bundle"/>
    <property type="evidence" value="ECO:0007669"/>
    <property type="project" value="UniProtKB-ARBA"/>
</dbReference>
<feature type="domain" description="TOG" evidence="18">
    <location>
        <begin position="1"/>
        <end position="237"/>
    </location>
</feature>
<organism evidence="19 20">
    <name type="scientific">Austropuccinia psidii MF-1</name>
    <dbReference type="NCBI Taxonomy" id="1389203"/>
    <lineage>
        <taxon>Eukaryota</taxon>
        <taxon>Fungi</taxon>
        <taxon>Dikarya</taxon>
        <taxon>Basidiomycota</taxon>
        <taxon>Pucciniomycotina</taxon>
        <taxon>Pucciniomycetes</taxon>
        <taxon>Pucciniales</taxon>
        <taxon>Sphaerophragmiaceae</taxon>
        <taxon>Austropuccinia</taxon>
    </lineage>
</organism>
<comment type="caution">
    <text evidence="19">The sequence shown here is derived from an EMBL/GenBank/DDBJ whole genome shotgun (WGS) entry which is preliminary data.</text>
</comment>
<evidence type="ECO:0000256" key="6">
    <source>
        <dbReference type="ARBA" id="ARBA00022490"/>
    </source>
</evidence>
<dbReference type="InterPro" id="IPR034085">
    <property type="entry name" value="TOG"/>
</dbReference>
<gene>
    <name evidence="19" type="ORF">O181_023459</name>
</gene>
<evidence type="ECO:0000256" key="16">
    <source>
        <dbReference type="PROSITE-ProRule" id="PRU00103"/>
    </source>
</evidence>
<dbReference type="Gene3D" id="1.25.10.10">
    <property type="entry name" value="Leucine-rich Repeat Variant"/>
    <property type="match status" value="5"/>
</dbReference>
<dbReference type="SUPFAM" id="SSF48371">
    <property type="entry name" value="ARM repeat"/>
    <property type="match status" value="3"/>
</dbReference>
<evidence type="ECO:0000256" key="3">
    <source>
        <dbReference type="ARBA" id="ARBA00004647"/>
    </source>
</evidence>
<feature type="compositionally biased region" description="Low complexity" evidence="17">
    <location>
        <begin position="1125"/>
        <end position="1136"/>
    </location>
</feature>
<dbReference type="FunFam" id="1.25.10.10:FF:000608">
    <property type="entry name" value="Centrosomal protein 224"/>
    <property type="match status" value="1"/>
</dbReference>
<keyword evidence="6" id="KW-0963">Cytoplasm</keyword>
<dbReference type="Pfam" id="PF21041">
    <property type="entry name" value="XMAP215_CLASP_TOG"/>
    <property type="match status" value="3"/>
</dbReference>
<feature type="compositionally biased region" description="Low complexity" evidence="17">
    <location>
        <begin position="1196"/>
        <end position="1206"/>
    </location>
</feature>
<dbReference type="GO" id="GO:0030951">
    <property type="term" value="P:establishment or maintenance of microtubule cytoskeleton polarity"/>
    <property type="evidence" value="ECO:0007669"/>
    <property type="project" value="InterPro"/>
</dbReference>
<comment type="subcellular location">
    <subcellularLocation>
        <location evidence="2">Chromosome</location>
        <location evidence="2">Centromere</location>
        <location evidence="2">Kinetochore</location>
    </subcellularLocation>
    <subcellularLocation>
        <location evidence="1">Cytoplasm</location>
        <location evidence="1">Cytoskeleton</location>
        <location evidence="1">Microtubule organizing center</location>
        <location evidence="1">Centrosome</location>
    </subcellularLocation>
    <subcellularLocation>
        <location evidence="3">Cytoplasm</location>
        <location evidence="3">Cytoskeleton</location>
        <location evidence="3">Spindle pole</location>
    </subcellularLocation>
</comment>
<keyword evidence="13" id="KW-0131">Cell cycle</keyword>
<reference evidence="19" key="1">
    <citation type="submission" date="2021-03" db="EMBL/GenBank/DDBJ databases">
        <title>Draft genome sequence of rust myrtle Austropuccinia psidii MF-1, a brazilian biotype.</title>
        <authorList>
            <person name="Quecine M.C."/>
            <person name="Pachon D.M.R."/>
            <person name="Bonatelli M.L."/>
            <person name="Correr F.H."/>
            <person name="Franceschini L.M."/>
            <person name="Leite T.F."/>
            <person name="Margarido G.R.A."/>
            <person name="Almeida C.A."/>
            <person name="Ferrarezi J.A."/>
            <person name="Labate C.A."/>
        </authorList>
    </citation>
    <scope>NUCLEOTIDE SEQUENCE</scope>
    <source>
        <strain evidence="19">MF-1</strain>
    </source>
</reference>
<feature type="compositionally biased region" description="Polar residues" evidence="17">
    <location>
        <begin position="1520"/>
        <end position="1536"/>
    </location>
</feature>
<evidence type="ECO:0000256" key="11">
    <source>
        <dbReference type="ARBA" id="ARBA00022838"/>
    </source>
</evidence>
<dbReference type="FunFam" id="1.25.10.10:FF:000019">
    <property type="entry name" value="Cytoskeleton-associated protein 5"/>
    <property type="match status" value="1"/>
</dbReference>
<dbReference type="InterPro" id="IPR021133">
    <property type="entry name" value="HEAT_type_2"/>
</dbReference>
<keyword evidence="14" id="KW-0137">Centromere</keyword>
<evidence type="ECO:0000256" key="9">
    <source>
        <dbReference type="ARBA" id="ARBA00022737"/>
    </source>
</evidence>
<dbReference type="GO" id="GO:0005881">
    <property type="term" value="C:cytoplasmic microtubule"/>
    <property type="evidence" value="ECO:0007669"/>
    <property type="project" value="UniProtKB-ARBA"/>
</dbReference>
<dbReference type="FunFam" id="1.25.10.10:FF:000068">
    <property type="entry name" value="cytoskeleton-associated protein 5 isoform X1"/>
    <property type="match status" value="1"/>
</dbReference>
<feature type="region of interest" description="Disordered" evidence="17">
    <location>
        <begin position="1487"/>
        <end position="1596"/>
    </location>
</feature>
<dbReference type="PANTHER" id="PTHR12609">
    <property type="entry name" value="MICROTUBULE ASSOCIATED PROTEIN XMAP215"/>
    <property type="match status" value="1"/>
</dbReference>
<feature type="compositionally biased region" description="Low complexity" evidence="17">
    <location>
        <begin position="1562"/>
        <end position="1571"/>
    </location>
</feature>
<dbReference type="OrthoDB" id="205662at2759"/>
<dbReference type="EMBL" id="AVOT02007364">
    <property type="protein sequence ID" value="MBW0483744.1"/>
    <property type="molecule type" value="Genomic_DNA"/>
</dbReference>
<keyword evidence="7" id="KW-0132">Cell division</keyword>
<sequence>MAEQDSEWQNLSIPDQLNHKLWKARLAAYESLIKQFQLAEDEDDPVFKDWNYNHQWPVKAVTDSNAVAHEKGVQLVSIYVRLAGRAGSKCRSDCLTPLVEKSLALNARKGTREAAIECILGWTVFEADNDKAENIISAVLEGLNSKQPKVVAGSVSGLNALVSAFGVKVLNIKPILKSLSTIFAHPDKGVRAEGTLLVQTLYSFLGPALEPSLTDLKPVQVKELHDTFATMDAEGKGKGTGLPTRETAAQKQRRLEKEAQAALQDEQPQDESGQDDAAANADPPADLPEDIDPYDLADPVAVLDQLPSGFFEHLASSKWKERKEEALDPLLATLKPAIKIKPDHYDELVKALAGRMADANILCVIGAANCLECLAKGLRSQFAKYRSLMVVPMLEKFKERKANVVEALSNCLDAMALTVELGDLTEDIVNFSKHKNPQVKEQTMKFLVRCLRNTVHAIPKAEVKSLSDVLLSGLEDAVVPVREISAEGLGTLMKLVGKASFLPIIQGQDDLRKVKVEEYYEKAEVKYQPPKAKPKSQPPKPIFKAPPTKSKSAQKPPTRVDSLASPTSIDDFSSSAASKPPVVKAAPKPVKKVPPAAAAPLAIKKTVTAVPSGKSSGKVIEEIRFKMSQEEAEARAPDCLEASFIEGVGNSLWKTRLAALEELLAWIPEHADEIEAEVIVRYLNKKPGPKESNFQVWQRVFAVFQLLAEQCPSFTKACMALSIPSCMEKYGDAKIKEAAGNALLTFAEKTSLGFVLSHAFDPISKQKAVKIQAESFLFIDSALIDFGIVGVPVRDLIECLKTGLKSVNAAVRTNATKALVTTKICLGADISTFLQDLNPQLLSTIEGEFAKNAAERPPEPIRFSADISHTASDVANGPKGKVKGLGGGDPLDDLFPRVDLDRLVASSTVKACDDPAWKVRKEALESIQGILEQNKRLKPNLGSDLLSSLKLRLADVNKVVQGLALDVISRIATGMGKPFERYAKTLASAILSILADKNVGARNNALTTLSNIADSCGLDCLISSVGSSLEVAKPELRSSALNWIVQRFSDLEAIKGLDLTSFASPIVSCLEDRNGEVRKGAMALLPTIIQSVGIDLILDQTISLKPASRNNLVPIIESFRASASSKPIPSKALPSKTGTKSASLANKPPPRAPSVASIHRPSTPSHDERSALSKSKLGGLRKPIASKLGGAPNIPTSPASAAAPTSELPFRSGDPKAKAARASKETGPLKWVIEGAVRKDQIEQLYMQMAPQISSELLGQLFSKDHHCEKDFLAGLNAIEAWTSDPSSASEEADLEESDIRDRLLANSDLVFKYLTIRLHDTNTTITMKCLDIIEQYIVALQLDEYRLTDYEASALLPSLIGRCGDSKEVLRTRIRMIFKNICGIYPFSKVFQSLVDNGLKSKNARVRAECAEELSALFQRHGLSVCQPAKALPLIASLISDRDSSVRNGALSALASAYASAGDVILKYVGNLSGKEHDMLTERLKRTEAPASPKPNRPTSEVSQRLPGVPRMNIKAVQRPSSALSHSNDGETNGSGKPGIRRPSLASKLNSPPSILPSKMPAPSAAAPGPRLSKVDYSRTSTLLSSSAKLPPPQSPLRLSVNQAPLIHSTHLNNIVNHSIPIEEILSSDDIRSTEALKAVQADIAQNPDALISSADALIDVIATQMKIAFENLSETTPPTTLRLCKHLMQTLSTFFDRSQLGTVVGKDSLVSILAQLTQRLQETADNPINEHITSLSKVLNMVLIRIFHNANRTACFGALFTVLKMTTIDLREIEDEVELGHRAKYAELVMKCLWKVSKTVKESLEDGTLDVSILLRDIDEFLVSIPPAEWRRRASDNVPLADMPLRTVKTILQQVVTIYGDGVYEAVSALKNPQDTFVYQYLFRLLNHSRSSTEKLPLSQPLQATQNGQAILTSATSLEHLSRPPLTTTLSSASAKADPKSTVSLLTGTTASKTLKTTEPLAEADLNNHLTEVFAKIGSPTDSKKGIAELYHLLKTHPEANAKVDKWIGATGTYFQAYLRRALNNLKADDPDYQQVNENIQSNQ</sequence>
<evidence type="ECO:0000256" key="4">
    <source>
        <dbReference type="ARBA" id="ARBA00009549"/>
    </source>
</evidence>
<evidence type="ECO:0000256" key="17">
    <source>
        <dbReference type="SAM" id="MobiDB-lite"/>
    </source>
</evidence>
<evidence type="ECO:0000256" key="8">
    <source>
        <dbReference type="ARBA" id="ARBA00022701"/>
    </source>
</evidence>
<dbReference type="GO" id="GO:0000776">
    <property type="term" value="C:kinetochore"/>
    <property type="evidence" value="ECO:0007669"/>
    <property type="project" value="UniProtKB-KW"/>
</dbReference>
<dbReference type="InterPro" id="IPR045110">
    <property type="entry name" value="XMAP215"/>
</dbReference>
<dbReference type="GO" id="GO:1990571">
    <property type="term" value="P:meiotic centromere clustering"/>
    <property type="evidence" value="ECO:0007669"/>
    <property type="project" value="UniProtKB-ARBA"/>
</dbReference>
<feature type="compositionally biased region" description="Low complexity" evidence="17">
    <location>
        <begin position="573"/>
        <end position="587"/>
    </location>
</feature>
<dbReference type="InterPro" id="IPR011989">
    <property type="entry name" value="ARM-like"/>
</dbReference>
<dbReference type="Proteomes" id="UP000765509">
    <property type="component" value="Unassembled WGS sequence"/>
</dbReference>
<dbReference type="GO" id="GO:0046785">
    <property type="term" value="P:microtubule polymerization"/>
    <property type="evidence" value="ECO:0007669"/>
    <property type="project" value="InterPro"/>
</dbReference>
<evidence type="ECO:0000313" key="19">
    <source>
        <dbReference type="EMBL" id="MBW0483744.1"/>
    </source>
</evidence>
<evidence type="ECO:0000256" key="13">
    <source>
        <dbReference type="ARBA" id="ARBA00023306"/>
    </source>
</evidence>
<keyword evidence="10" id="KW-0498">Mitosis</keyword>
<feature type="domain" description="TOG" evidence="18">
    <location>
        <begin position="626"/>
        <end position="858"/>
    </location>
</feature>
<keyword evidence="5" id="KW-0158">Chromosome</keyword>
<feature type="region of interest" description="Disordered" evidence="17">
    <location>
        <begin position="1125"/>
        <end position="1224"/>
    </location>
</feature>
<evidence type="ECO:0000256" key="7">
    <source>
        <dbReference type="ARBA" id="ARBA00022618"/>
    </source>
</evidence>
<dbReference type="GO" id="GO:0000022">
    <property type="term" value="P:mitotic spindle elongation"/>
    <property type="evidence" value="ECO:0007669"/>
    <property type="project" value="UniProtKB-ARBA"/>
</dbReference>
<feature type="region of interest" description="Disordered" evidence="17">
    <location>
        <begin position="231"/>
        <end position="293"/>
    </location>
</feature>
<dbReference type="GO" id="GO:0051301">
    <property type="term" value="P:cell division"/>
    <property type="evidence" value="ECO:0007669"/>
    <property type="project" value="UniProtKB-KW"/>
</dbReference>
<feature type="domain" description="TOG" evidence="18">
    <location>
        <begin position="1235"/>
        <end position="1494"/>
    </location>
</feature>
<evidence type="ECO:0000256" key="5">
    <source>
        <dbReference type="ARBA" id="ARBA00022454"/>
    </source>
</evidence>
<dbReference type="SMART" id="SM01349">
    <property type="entry name" value="TOG"/>
    <property type="match status" value="5"/>
</dbReference>
<name>A0A9Q3GYP1_9BASI</name>
<keyword evidence="20" id="KW-1185">Reference proteome</keyword>
<dbReference type="PROSITE" id="PS50077">
    <property type="entry name" value="HEAT_REPEAT"/>
    <property type="match status" value="1"/>
</dbReference>
<evidence type="ECO:0000256" key="12">
    <source>
        <dbReference type="ARBA" id="ARBA00023212"/>
    </source>
</evidence>
<feature type="domain" description="TOG" evidence="18">
    <location>
        <begin position="893"/>
        <end position="1125"/>
    </location>
</feature>
<evidence type="ECO:0000313" key="20">
    <source>
        <dbReference type="Proteomes" id="UP000765509"/>
    </source>
</evidence>
<evidence type="ECO:0000256" key="1">
    <source>
        <dbReference type="ARBA" id="ARBA00004300"/>
    </source>
</evidence>
<comment type="similarity">
    <text evidence="4">Belongs to the CLASP family.</text>
</comment>
<dbReference type="GO" id="GO:0000922">
    <property type="term" value="C:spindle pole"/>
    <property type="evidence" value="ECO:0007669"/>
    <property type="project" value="UniProtKB-SubCell"/>
</dbReference>